<keyword evidence="2" id="KW-0456">Lyase</keyword>
<dbReference type="EMBL" id="JAROCY010000002">
    <property type="protein sequence ID" value="MDF8332205.1"/>
    <property type="molecule type" value="Genomic_DNA"/>
</dbReference>
<dbReference type="Gene3D" id="3.90.226.10">
    <property type="entry name" value="2-enoyl-CoA Hydratase, Chain A, domain 1"/>
    <property type="match status" value="1"/>
</dbReference>
<protein>
    <submittedName>
        <fullName evidence="3">Enoyl-CoA hydratase-related protein</fullName>
    </submittedName>
</protein>
<dbReference type="RefSeq" id="WP_277275362.1">
    <property type="nucleotide sequence ID" value="NZ_JAROCY010000002.1"/>
</dbReference>
<dbReference type="PANTHER" id="PTHR11941:SF130">
    <property type="entry name" value="ENOYL-COA HYDRATASE ECHA12-RELATED"/>
    <property type="match status" value="1"/>
</dbReference>
<dbReference type="InterPro" id="IPR014748">
    <property type="entry name" value="Enoyl-CoA_hydra_C"/>
</dbReference>
<evidence type="ECO:0000313" key="4">
    <source>
        <dbReference type="Proteomes" id="UP001222770"/>
    </source>
</evidence>
<dbReference type="Pfam" id="PF00378">
    <property type="entry name" value="ECH_1"/>
    <property type="match status" value="1"/>
</dbReference>
<keyword evidence="4" id="KW-1185">Reference proteome</keyword>
<accession>A0ABT6CGJ1</accession>
<dbReference type="Proteomes" id="UP001222770">
    <property type="component" value="Unassembled WGS sequence"/>
</dbReference>
<dbReference type="CDD" id="cd06558">
    <property type="entry name" value="crotonase-like"/>
    <property type="match status" value="1"/>
</dbReference>
<evidence type="ECO:0000256" key="2">
    <source>
        <dbReference type="ARBA" id="ARBA00023239"/>
    </source>
</evidence>
<dbReference type="InterPro" id="IPR001753">
    <property type="entry name" value="Enoyl-CoA_hydra/iso"/>
</dbReference>
<organism evidence="3 4">
    <name type="scientific">Novosphingobium cyanobacteriorum</name>
    <dbReference type="NCBI Taxonomy" id="3024215"/>
    <lineage>
        <taxon>Bacteria</taxon>
        <taxon>Pseudomonadati</taxon>
        <taxon>Pseudomonadota</taxon>
        <taxon>Alphaproteobacteria</taxon>
        <taxon>Sphingomonadales</taxon>
        <taxon>Sphingomonadaceae</taxon>
        <taxon>Novosphingobium</taxon>
    </lineage>
</organism>
<evidence type="ECO:0000313" key="3">
    <source>
        <dbReference type="EMBL" id="MDF8332205.1"/>
    </source>
</evidence>
<sequence length="314" mass="33764">MTEVLGATLNSGREYGRHISMINYFLGHKAEMAQEGAMEQAMSTEQTGFGSLETIQLEWHEAILIVTLNRPAALNTLTETMILELTRLFEALHQRTDVRVVILRAAGRAFCAGAELSDWTFTGTGGKVHRGLAIQRSIARIMQLMRSCPQPIIALGQGAACGGGFSLLLSSDVRLAAPSLKMNAAYIRIGLSGCDMGSSYLLPRLVGSSIASELLLTGRFIHADRALAIGLVSAVVEEAELLNAGLSLAQEMLSTNPLGLRLTKDGLNWAIDAPSMGAAMAMEDRQQILISQTDDAAEAVDAFFAKRPPNYRDA</sequence>
<dbReference type="Gene3D" id="1.10.12.10">
    <property type="entry name" value="Lyase 2-enoyl-coa Hydratase, Chain A, domain 2"/>
    <property type="match status" value="1"/>
</dbReference>
<gene>
    <name evidence="3" type="ORF">POM99_03250</name>
</gene>
<dbReference type="PANTHER" id="PTHR11941">
    <property type="entry name" value="ENOYL-COA HYDRATASE-RELATED"/>
    <property type="match status" value="1"/>
</dbReference>
<dbReference type="InterPro" id="IPR029045">
    <property type="entry name" value="ClpP/crotonase-like_dom_sf"/>
</dbReference>
<comment type="similarity">
    <text evidence="1">Belongs to the enoyl-CoA hydratase/isomerase family.</text>
</comment>
<proteinExistence type="inferred from homology"/>
<name>A0ABT6CGJ1_9SPHN</name>
<reference evidence="3 4" key="1">
    <citation type="submission" date="2023-03" db="EMBL/GenBank/DDBJ databases">
        <title>Novosphingobium cyanobacteriorum sp. nov., isolated from a eutrophic reservoir during the Microcystis bloom period.</title>
        <authorList>
            <person name="Kang M."/>
            <person name="Le V."/>
            <person name="Ko S.-R."/>
            <person name="Lee S.-A."/>
            <person name="Ahn C.-Y."/>
        </authorList>
    </citation>
    <scope>NUCLEOTIDE SEQUENCE [LARGE SCALE GENOMIC DNA]</scope>
    <source>
        <strain evidence="3 4">HBC54</strain>
    </source>
</reference>
<dbReference type="SUPFAM" id="SSF52096">
    <property type="entry name" value="ClpP/crotonase"/>
    <property type="match status" value="1"/>
</dbReference>
<evidence type="ECO:0000256" key="1">
    <source>
        <dbReference type="ARBA" id="ARBA00005254"/>
    </source>
</evidence>
<comment type="caution">
    <text evidence="3">The sequence shown here is derived from an EMBL/GenBank/DDBJ whole genome shotgun (WGS) entry which is preliminary data.</text>
</comment>